<dbReference type="InterPro" id="IPR005560">
    <property type="entry name" value="Csp_YhjQ"/>
</dbReference>
<gene>
    <name evidence="1" type="ORF">C5Y98_05620</name>
</gene>
<name>A0A2S8G8E8_9BACT</name>
<comment type="caution">
    <text evidence="1">The sequence shown here is derived from an EMBL/GenBank/DDBJ whole genome shotgun (WGS) entry which is preliminary data.</text>
</comment>
<proteinExistence type="predicted"/>
<reference evidence="1 2" key="1">
    <citation type="submission" date="2018-02" db="EMBL/GenBank/DDBJ databases">
        <title>Comparative genomes isolates from brazilian mangrove.</title>
        <authorList>
            <person name="Araujo J.E."/>
            <person name="Taketani R.G."/>
            <person name="Silva M.C.P."/>
            <person name="Loureco M.V."/>
            <person name="Andreote F.D."/>
        </authorList>
    </citation>
    <scope>NUCLEOTIDE SEQUENCE [LARGE SCALE GENOMIC DNA]</scope>
    <source>
        <strain evidence="1 2">NAP PRIS-MGV</strain>
    </source>
</reference>
<dbReference type="PANTHER" id="PTHR37310:SF1">
    <property type="entry name" value="CYTOPLASMIC PROTEIN"/>
    <property type="match status" value="1"/>
</dbReference>
<dbReference type="Pfam" id="PF03860">
    <property type="entry name" value="Csp"/>
    <property type="match status" value="1"/>
</dbReference>
<evidence type="ECO:0000313" key="2">
    <source>
        <dbReference type="Proteomes" id="UP000239388"/>
    </source>
</evidence>
<dbReference type="Proteomes" id="UP000239388">
    <property type="component" value="Unassembled WGS sequence"/>
</dbReference>
<dbReference type="Gene3D" id="1.20.1270.360">
    <property type="match status" value="1"/>
</dbReference>
<organism evidence="1 2">
    <name type="scientific">Blastopirellula marina</name>
    <dbReference type="NCBI Taxonomy" id="124"/>
    <lineage>
        <taxon>Bacteria</taxon>
        <taxon>Pseudomonadati</taxon>
        <taxon>Planctomycetota</taxon>
        <taxon>Planctomycetia</taxon>
        <taxon>Pirellulales</taxon>
        <taxon>Pirellulaceae</taxon>
        <taxon>Blastopirellula</taxon>
    </lineage>
</organism>
<evidence type="ECO:0000313" key="1">
    <source>
        <dbReference type="EMBL" id="PQO40697.1"/>
    </source>
</evidence>
<dbReference type="CDD" id="cd08026">
    <property type="entry name" value="DUF326"/>
    <property type="match status" value="1"/>
</dbReference>
<sequence>MLDPNLRACLRACVRCAHACEQCADACQSEANVVMLSDFIRANRDCAQLCWTASSLIIRGSDFVGELCEICAKVCDRCAHECEKYSYRECALVCRDCADECRKREAPSEPSTGSRS</sequence>
<dbReference type="EMBL" id="PUIB01000008">
    <property type="protein sequence ID" value="PQO40697.1"/>
    <property type="molecule type" value="Genomic_DNA"/>
</dbReference>
<dbReference type="InterPro" id="IPR044543">
    <property type="entry name" value="YHJQ-like"/>
</dbReference>
<dbReference type="PANTHER" id="PTHR37310">
    <property type="entry name" value="CYTOPLASMIC PROTEIN-RELATED"/>
    <property type="match status" value="1"/>
</dbReference>
<dbReference type="AlphaFoldDB" id="A0A2S8G8E8"/>
<accession>A0A2S8G8E8</accession>
<protein>
    <submittedName>
        <fullName evidence="1">Four-helix bundle copper-binding protein</fullName>
    </submittedName>
</protein>